<comment type="caution">
    <text evidence="7">The sequence shown here is derived from an EMBL/GenBank/DDBJ whole genome shotgun (WGS) entry which is preliminary data.</text>
</comment>
<evidence type="ECO:0000313" key="8">
    <source>
        <dbReference type="Proteomes" id="UP000005546"/>
    </source>
</evidence>
<dbReference type="PANTHER" id="PTHR30250">
    <property type="entry name" value="PST FAMILY PREDICTED COLANIC ACID TRANSPORTER"/>
    <property type="match status" value="1"/>
</dbReference>
<accession>F3QRC8</accession>
<dbReference type="PANTHER" id="PTHR30250:SF11">
    <property type="entry name" value="O-ANTIGEN TRANSPORTER-RELATED"/>
    <property type="match status" value="1"/>
</dbReference>
<feature type="transmembrane region" description="Helical" evidence="6">
    <location>
        <begin position="492"/>
        <end position="511"/>
    </location>
</feature>
<feature type="transmembrane region" description="Helical" evidence="6">
    <location>
        <begin position="75"/>
        <end position="96"/>
    </location>
</feature>
<feature type="transmembrane region" description="Helical" evidence="6">
    <location>
        <begin position="196"/>
        <end position="220"/>
    </location>
</feature>
<dbReference type="HOGENOM" id="CLU_042154_2_0_10"/>
<keyword evidence="4 6" id="KW-1133">Transmembrane helix</keyword>
<dbReference type="InterPro" id="IPR050833">
    <property type="entry name" value="Poly_Biosynth_Transport"/>
</dbReference>
<dbReference type="OrthoDB" id="9769862at2"/>
<proteinExistence type="predicted"/>
<evidence type="ECO:0000256" key="6">
    <source>
        <dbReference type="SAM" id="Phobius"/>
    </source>
</evidence>
<sequence>MIFLDKGTENKWKCRIFVSYIMSETQEIKDGLTASEETEAREDATYDHIVKYTGFLGGIQVLTILVNVVRNKLAAVLLGTAGVGLSALYQSVIGFLHNTSNLGISFSSIKEIAEFYGGNHPEKVLRQVEVVRTWSVWTGGAGMLLCLLLSPAISYWAFGDASHILSLCLLSPVMGFMAVTVGEISILKAVRRLKRVAVISVLGAAATLLLTIPFYCFWGISGVVPALVVSTFGIMVVHLCLSLPVFPWCVDLLSREYFRKGWSMVRVGVPYIMAMVVNMSVGMGISLFITNWGSLSDVGLYGMGYNLVFAYAGVVFTAVEADYFPRLSSVHADAGRMNLAINRQIKVCVLLMSPFLVLFMISMPLVVRLLYTSSFLPMTGMAVCASMHMFFKSMTLPVAYTSLAKGDAVMYLCMEAAYDIFMAVCVMVGFVYAGILGTGIALALAGVFDWWMIYAVYGRRYGFKSDKAARSFIAAQFLCVAAALYLGMQPEIWLKVAAGGCVLGVSVWLSASAIRKEITLFSELKRKIGGRFGKRRRLSK</sequence>
<feature type="transmembrane region" description="Helical" evidence="6">
    <location>
        <begin position="136"/>
        <end position="158"/>
    </location>
</feature>
<feature type="transmembrane region" description="Helical" evidence="6">
    <location>
        <begin position="345"/>
        <end position="363"/>
    </location>
</feature>
<dbReference type="eggNOG" id="COG2244">
    <property type="taxonomic scope" value="Bacteria"/>
</dbReference>
<dbReference type="EMBL" id="AFBR01000021">
    <property type="protein sequence ID" value="EGG56059.1"/>
    <property type="molecule type" value="Genomic_DNA"/>
</dbReference>
<evidence type="ECO:0000256" key="2">
    <source>
        <dbReference type="ARBA" id="ARBA00022475"/>
    </source>
</evidence>
<reference evidence="7 8" key="1">
    <citation type="submission" date="2011-02" db="EMBL/GenBank/DDBJ databases">
        <authorList>
            <person name="Weinstock G."/>
            <person name="Sodergren E."/>
            <person name="Clifton S."/>
            <person name="Fulton L."/>
            <person name="Fulton B."/>
            <person name="Courtney L."/>
            <person name="Fronick C."/>
            <person name="Harrison M."/>
            <person name="Strong C."/>
            <person name="Farmer C."/>
            <person name="Delahaunty K."/>
            <person name="Markovic C."/>
            <person name="Hall O."/>
            <person name="Minx P."/>
            <person name="Tomlinson C."/>
            <person name="Mitreva M."/>
            <person name="Hou S."/>
            <person name="Chen J."/>
            <person name="Wollam A."/>
            <person name="Pepin K.H."/>
            <person name="Johnson M."/>
            <person name="Bhonagiri V."/>
            <person name="Zhang X."/>
            <person name="Suruliraj S."/>
            <person name="Warren W."/>
            <person name="Chinwalla A."/>
            <person name="Mardis E.R."/>
            <person name="Wilson R.K."/>
        </authorList>
    </citation>
    <scope>NUCLEOTIDE SEQUENCE [LARGE SCALE GENOMIC DNA]</scope>
    <source>
        <strain evidence="7 8">YIT 11841</strain>
    </source>
</reference>
<comment type="subcellular location">
    <subcellularLocation>
        <location evidence="1">Cell membrane</location>
        <topology evidence="1">Multi-pass membrane protein</topology>
    </subcellularLocation>
</comment>
<keyword evidence="8" id="KW-1185">Reference proteome</keyword>
<evidence type="ECO:0000256" key="1">
    <source>
        <dbReference type="ARBA" id="ARBA00004651"/>
    </source>
</evidence>
<evidence type="ECO:0000313" key="7">
    <source>
        <dbReference type="EMBL" id="EGG56059.1"/>
    </source>
</evidence>
<name>F3QRC8_9BACT</name>
<feature type="transmembrane region" description="Helical" evidence="6">
    <location>
        <begin position="469"/>
        <end position="486"/>
    </location>
</feature>
<evidence type="ECO:0000256" key="3">
    <source>
        <dbReference type="ARBA" id="ARBA00022692"/>
    </source>
</evidence>
<organism evidence="7 8">
    <name type="scientific">Paraprevotella xylaniphila YIT 11841</name>
    <dbReference type="NCBI Taxonomy" id="762982"/>
    <lineage>
        <taxon>Bacteria</taxon>
        <taxon>Pseudomonadati</taxon>
        <taxon>Bacteroidota</taxon>
        <taxon>Bacteroidia</taxon>
        <taxon>Bacteroidales</taxon>
        <taxon>Prevotellaceae</taxon>
        <taxon>Paraprevotella</taxon>
    </lineage>
</organism>
<feature type="transmembrane region" description="Helical" evidence="6">
    <location>
        <begin position="164"/>
        <end position="184"/>
    </location>
</feature>
<protein>
    <submittedName>
        <fullName evidence="7">Polysaccharide biosynthesis protein</fullName>
    </submittedName>
</protein>
<keyword evidence="5 6" id="KW-0472">Membrane</keyword>
<feature type="transmembrane region" description="Helical" evidence="6">
    <location>
        <begin position="412"/>
        <end position="433"/>
    </location>
</feature>
<dbReference type="AlphaFoldDB" id="F3QRC8"/>
<feature type="transmembrane region" description="Helical" evidence="6">
    <location>
        <begin position="271"/>
        <end position="292"/>
    </location>
</feature>
<dbReference type="STRING" id="762982.HMPREF9442_00728"/>
<dbReference type="GeneID" id="98396612"/>
<feature type="transmembrane region" description="Helical" evidence="6">
    <location>
        <begin position="49"/>
        <end position="69"/>
    </location>
</feature>
<feature type="transmembrane region" description="Helical" evidence="6">
    <location>
        <begin position="226"/>
        <end position="250"/>
    </location>
</feature>
<feature type="transmembrane region" description="Helical" evidence="6">
    <location>
        <begin position="369"/>
        <end position="391"/>
    </location>
</feature>
<dbReference type="Proteomes" id="UP000005546">
    <property type="component" value="Unassembled WGS sequence"/>
</dbReference>
<feature type="transmembrane region" description="Helical" evidence="6">
    <location>
        <begin position="439"/>
        <end position="457"/>
    </location>
</feature>
<dbReference type="GO" id="GO:0005886">
    <property type="term" value="C:plasma membrane"/>
    <property type="evidence" value="ECO:0007669"/>
    <property type="project" value="UniProtKB-SubCell"/>
</dbReference>
<dbReference type="RefSeq" id="WP_008625270.1">
    <property type="nucleotide sequence ID" value="NZ_LR215980.1"/>
</dbReference>
<dbReference type="Pfam" id="PF13440">
    <property type="entry name" value="Polysacc_synt_3"/>
    <property type="match status" value="1"/>
</dbReference>
<evidence type="ECO:0000256" key="4">
    <source>
        <dbReference type="ARBA" id="ARBA00022989"/>
    </source>
</evidence>
<evidence type="ECO:0000256" key="5">
    <source>
        <dbReference type="ARBA" id="ARBA00023136"/>
    </source>
</evidence>
<keyword evidence="2" id="KW-1003">Cell membrane</keyword>
<keyword evidence="3 6" id="KW-0812">Transmembrane</keyword>
<gene>
    <name evidence="7" type="ORF">HMPREF9442_00728</name>
</gene>
<feature type="transmembrane region" description="Helical" evidence="6">
    <location>
        <begin position="304"/>
        <end position="324"/>
    </location>
</feature>